<keyword evidence="6" id="KW-0418">Kinase</keyword>
<feature type="transmembrane region" description="Helical" evidence="9">
    <location>
        <begin position="178"/>
        <end position="201"/>
    </location>
</feature>
<dbReference type="InterPro" id="IPR004358">
    <property type="entry name" value="Sig_transdc_His_kin-like_C"/>
</dbReference>
<keyword evidence="5" id="KW-0547">Nucleotide-binding</keyword>
<keyword evidence="3" id="KW-0597">Phosphoprotein</keyword>
<evidence type="ECO:0000256" key="4">
    <source>
        <dbReference type="ARBA" id="ARBA00022679"/>
    </source>
</evidence>
<dbReference type="GO" id="GO:0000155">
    <property type="term" value="F:phosphorelay sensor kinase activity"/>
    <property type="evidence" value="ECO:0007669"/>
    <property type="project" value="InterPro"/>
</dbReference>
<dbReference type="RefSeq" id="WP_169626005.1">
    <property type="nucleotide sequence ID" value="NZ_JABBNT010000004.1"/>
</dbReference>
<dbReference type="GO" id="GO:0005524">
    <property type="term" value="F:ATP binding"/>
    <property type="evidence" value="ECO:0007669"/>
    <property type="project" value="UniProtKB-KW"/>
</dbReference>
<evidence type="ECO:0000256" key="1">
    <source>
        <dbReference type="ARBA" id="ARBA00000085"/>
    </source>
</evidence>
<comment type="catalytic activity">
    <reaction evidence="1">
        <text>ATP + protein L-histidine = ADP + protein N-phospho-L-histidine.</text>
        <dbReference type="EC" id="2.7.13.3"/>
    </reaction>
</comment>
<evidence type="ECO:0000313" key="12">
    <source>
        <dbReference type="Proteomes" id="UP000539372"/>
    </source>
</evidence>
<organism evidence="11 12">
    <name type="scientific">Pacificispira spongiicola</name>
    <dbReference type="NCBI Taxonomy" id="2729598"/>
    <lineage>
        <taxon>Bacteria</taxon>
        <taxon>Pseudomonadati</taxon>
        <taxon>Pseudomonadota</taxon>
        <taxon>Alphaproteobacteria</taxon>
        <taxon>Rhodospirillales</taxon>
        <taxon>Rhodospirillaceae</taxon>
        <taxon>Pacificispira</taxon>
    </lineage>
</organism>
<dbReference type="Gene3D" id="1.10.287.130">
    <property type="match status" value="1"/>
</dbReference>
<evidence type="ECO:0000259" key="10">
    <source>
        <dbReference type="PROSITE" id="PS50109"/>
    </source>
</evidence>
<dbReference type="AlphaFoldDB" id="A0A7Y0E1Q0"/>
<dbReference type="PRINTS" id="PR00344">
    <property type="entry name" value="BCTRLSENSOR"/>
</dbReference>
<dbReference type="InterPro" id="IPR005467">
    <property type="entry name" value="His_kinase_dom"/>
</dbReference>
<dbReference type="InterPro" id="IPR003661">
    <property type="entry name" value="HisK_dim/P_dom"/>
</dbReference>
<evidence type="ECO:0000256" key="2">
    <source>
        <dbReference type="ARBA" id="ARBA00012438"/>
    </source>
</evidence>
<keyword evidence="8" id="KW-0902">Two-component regulatory system</keyword>
<name>A0A7Y0E1Q0_9PROT</name>
<dbReference type="Proteomes" id="UP000539372">
    <property type="component" value="Unassembled WGS sequence"/>
</dbReference>
<keyword evidence="7" id="KW-0067">ATP-binding</keyword>
<dbReference type="Pfam" id="PF02518">
    <property type="entry name" value="HATPase_c"/>
    <property type="match status" value="1"/>
</dbReference>
<evidence type="ECO:0000256" key="7">
    <source>
        <dbReference type="ARBA" id="ARBA00022840"/>
    </source>
</evidence>
<sequence>MSAAAQFMPRLRIVLLVVVVLLAGGYLAFSTWFRNQMEQEAVEFRENMLWAVFQIQKELQTTLRLSDKALAGQLVHMDDLEISYEIFVSRIDLVHRGAGFEDLRDIAVFSETIGQLMETIAGLDKELAAKPDMDAQTLAASLIQDLAPFEERLQQVSVATLHFASNRNTSRNAKITQMLNWMEALFILNVTIVMVAFTFAFQQMLKAYRSDYKAEQEERERRFLEETAERNKLQALGTLAGGVAHEINTPAQFVMSNLEFLREAFDHTLQPKDSDPTQADDEDTRYYREEVPAALTQSVEGMRRIGEIVKAIRHFAHTEDGSEVPVDVVGEIKNALILTTSQTKHVATVTSDVPENLPKVTGRTNELNQVLINLIVNAAQAIEEKVASGYLPPGDGRIEVNAAVENDSLTIRVIDNGPGIPVEIESQIFDPFFTTKPVGVGSGQGLAISRKIVASTFGGSIGIDRSDHDGGCFVIRLPLPACDAASFPH</sequence>
<dbReference type="CDD" id="cd00082">
    <property type="entry name" value="HisKA"/>
    <property type="match status" value="1"/>
</dbReference>
<reference evidence="11 12" key="1">
    <citation type="submission" date="2020-04" db="EMBL/GenBank/DDBJ databases">
        <title>Rhodospirillaceae bacterium KN72 isolated from deep sea.</title>
        <authorList>
            <person name="Zhang D.-C."/>
        </authorList>
    </citation>
    <scope>NUCLEOTIDE SEQUENCE [LARGE SCALE GENOMIC DNA]</scope>
    <source>
        <strain evidence="11 12">KN72</strain>
    </source>
</reference>
<evidence type="ECO:0000313" key="11">
    <source>
        <dbReference type="EMBL" id="NMM45617.1"/>
    </source>
</evidence>
<comment type="caution">
    <text evidence="11">The sequence shown here is derived from an EMBL/GenBank/DDBJ whole genome shotgun (WGS) entry which is preliminary data.</text>
</comment>
<keyword evidence="9" id="KW-1133">Transmembrane helix</keyword>
<dbReference type="SUPFAM" id="SSF47384">
    <property type="entry name" value="Homodimeric domain of signal transducing histidine kinase"/>
    <property type="match status" value="1"/>
</dbReference>
<protein>
    <recommendedName>
        <fullName evidence="2">histidine kinase</fullName>
        <ecNumber evidence="2">2.7.13.3</ecNumber>
    </recommendedName>
</protein>
<feature type="domain" description="Histidine kinase" evidence="10">
    <location>
        <begin position="242"/>
        <end position="481"/>
    </location>
</feature>
<dbReference type="Gene3D" id="3.30.565.10">
    <property type="entry name" value="Histidine kinase-like ATPase, C-terminal domain"/>
    <property type="match status" value="1"/>
</dbReference>
<dbReference type="SUPFAM" id="SSF55874">
    <property type="entry name" value="ATPase domain of HSP90 chaperone/DNA topoisomerase II/histidine kinase"/>
    <property type="match status" value="1"/>
</dbReference>
<dbReference type="InterPro" id="IPR036890">
    <property type="entry name" value="HATPase_C_sf"/>
</dbReference>
<evidence type="ECO:0000256" key="6">
    <source>
        <dbReference type="ARBA" id="ARBA00022777"/>
    </source>
</evidence>
<dbReference type="PROSITE" id="PS50109">
    <property type="entry name" value="HIS_KIN"/>
    <property type="match status" value="1"/>
</dbReference>
<proteinExistence type="predicted"/>
<keyword evidence="9" id="KW-0812">Transmembrane</keyword>
<keyword evidence="4" id="KW-0808">Transferase</keyword>
<accession>A0A7Y0E1Q0</accession>
<evidence type="ECO:0000256" key="9">
    <source>
        <dbReference type="SAM" id="Phobius"/>
    </source>
</evidence>
<evidence type="ECO:0000256" key="5">
    <source>
        <dbReference type="ARBA" id="ARBA00022741"/>
    </source>
</evidence>
<dbReference type="PANTHER" id="PTHR43065">
    <property type="entry name" value="SENSOR HISTIDINE KINASE"/>
    <property type="match status" value="1"/>
</dbReference>
<dbReference type="PANTHER" id="PTHR43065:SF10">
    <property type="entry name" value="PEROXIDE STRESS-ACTIVATED HISTIDINE KINASE MAK3"/>
    <property type="match status" value="1"/>
</dbReference>
<evidence type="ECO:0000256" key="3">
    <source>
        <dbReference type="ARBA" id="ARBA00022553"/>
    </source>
</evidence>
<keyword evidence="9" id="KW-0472">Membrane</keyword>
<dbReference type="InterPro" id="IPR003594">
    <property type="entry name" value="HATPase_dom"/>
</dbReference>
<gene>
    <name evidence="11" type="ORF">HH303_14065</name>
</gene>
<dbReference type="EC" id="2.7.13.3" evidence="2"/>
<dbReference type="InterPro" id="IPR036097">
    <property type="entry name" value="HisK_dim/P_sf"/>
</dbReference>
<dbReference type="EMBL" id="JABBNT010000004">
    <property type="protein sequence ID" value="NMM45617.1"/>
    <property type="molecule type" value="Genomic_DNA"/>
</dbReference>
<dbReference type="SMART" id="SM00387">
    <property type="entry name" value="HATPase_c"/>
    <property type="match status" value="1"/>
</dbReference>
<evidence type="ECO:0000256" key="8">
    <source>
        <dbReference type="ARBA" id="ARBA00023012"/>
    </source>
</evidence>
<keyword evidence="12" id="KW-1185">Reference proteome</keyword>